<protein>
    <submittedName>
        <fullName evidence="2">Uncharacterized protein</fullName>
    </submittedName>
</protein>
<sequence>MRQRPAPARVTMPLMTEDAHAQANAEQVRVLREALAGTEQVGEEVAETAEGAPDLSAAPPAPQP</sequence>
<comment type="caution">
    <text evidence="2">The sequence shown here is derived from an EMBL/GenBank/DDBJ whole genome shotgun (WGS) entry which is preliminary data.</text>
</comment>
<feature type="region of interest" description="Disordered" evidence="1">
    <location>
        <begin position="1"/>
        <end position="21"/>
    </location>
</feature>
<dbReference type="AlphaFoldDB" id="A0A2I9DU71"/>
<keyword evidence="3" id="KW-1185">Reference proteome</keyword>
<dbReference type="Proteomes" id="UP000236569">
    <property type="component" value="Unassembled WGS sequence"/>
</dbReference>
<proteinExistence type="predicted"/>
<reference evidence="3" key="1">
    <citation type="submission" date="2018-01" db="EMBL/GenBank/DDBJ databases">
        <title>Draft Genome Sequence of the Radioresistant Bacterium Deinococcus aerius TR0125, Isolated from the Higher Atmosphere above Japan.</title>
        <authorList>
            <person name="Satoh K."/>
            <person name="Arai H."/>
            <person name="Sanzen T."/>
            <person name="Kawaguchi Y."/>
            <person name="Hayashi H."/>
            <person name="Yokobori S."/>
            <person name="Yamagishi A."/>
            <person name="Oono Y."/>
            <person name="Narumi I."/>
        </authorList>
    </citation>
    <scope>NUCLEOTIDE SEQUENCE [LARGE SCALE GENOMIC DNA]</scope>
    <source>
        <strain evidence="3">TR0125</strain>
    </source>
</reference>
<feature type="region of interest" description="Disordered" evidence="1">
    <location>
        <begin position="39"/>
        <end position="64"/>
    </location>
</feature>
<accession>A0A2I9DU71</accession>
<gene>
    <name evidence="2" type="ORF">DAERI_010027</name>
</gene>
<evidence type="ECO:0000313" key="3">
    <source>
        <dbReference type="Proteomes" id="UP000236569"/>
    </source>
</evidence>
<evidence type="ECO:0000256" key="1">
    <source>
        <dbReference type="SAM" id="MobiDB-lite"/>
    </source>
</evidence>
<dbReference type="EMBL" id="BFAG01000001">
    <property type="protein sequence ID" value="GBF03855.1"/>
    <property type="molecule type" value="Genomic_DNA"/>
</dbReference>
<evidence type="ECO:0000313" key="2">
    <source>
        <dbReference type="EMBL" id="GBF03855.1"/>
    </source>
</evidence>
<organism evidence="2 3">
    <name type="scientific">Deinococcus aerius</name>
    <dbReference type="NCBI Taxonomy" id="200253"/>
    <lineage>
        <taxon>Bacteria</taxon>
        <taxon>Thermotogati</taxon>
        <taxon>Deinococcota</taxon>
        <taxon>Deinococci</taxon>
        <taxon>Deinococcales</taxon>
        <taxon>Deinococcaceae</taxon>
        <taxon>Deinococcus</taxon>
    </lineage>
</organism>
<name>A0A2I9DU71_9DEIO</name>